<evidence type="ECO:0000256" key="5">
    <source>
        <dbReference type="ARBA" id="ARBA00022840"/>
    </source>
</evidence>
<protein>
    <submittedName>
        <fullName evidence="10">ABC transporter G family member 7</fullName>
    </submittedName>
</protein>
<dbReference type="Pfam" id="PF00005">
    <property type="entry name" value="ABC_tran"/>
    <property type="match status" value="1"/>
</dbReference>
<feature type="transmembrane region" description="Helical" evidence="8">
    <location>
        <begin position="437"/>
        <end position="461"/>
    </location>
</feature>
<feature type="transmembrane region" description="Helical" evidence="8">
    <location>
        <begin position="584"/>
        <end position="608"/>
    </location>
</feature>
<dbReference type="Proteomes" id="UP000187283">
    <property type="component" value="Unassembled WGS sequence"/>
</dbReference>
<evidence type="ECO:0000256" key="1">
    <source>
        <dbReference type="ARBA" id="ARBA00004141"/>
    </source>
</evidence>
<gene>
    <name evidence="10" type="ORF">AYI70_g12298</name>
</gene>
<dbReference type="GO" id="GO:0016887">
    <property type="term" value="F:ATP hydrolysis activity"/>
    <property type="evidence" value="ECO:0007669"/>
    <property type="project" value="InterPro"/>
</dbReference>
<evidence type="ECO:0000256" key="4">
    <source>
        <dbReference type="ARBA" id="ARBA00022741"/>
    </source>
</evidence>
<organism evidence="10 11">
    <name type="scientific">Smittium culicis</name>
    <dbReference type="NCBI Taxonomy" id="133412"/>
    <lineage>
        <taxon>Eukaryota</taxon>
        <taxon>Fungi</taxon>
        <taxon>Fungi incertae sedis</taxon>
        <taxon>Zoopagomycota</taxon>
        <taxon>Kickxellomycotina</taxon>
        <taxon>Harpellomycetes</taxon>
        <taxon>Harpellales</taxon>
        <taxon>Legeriomycetaceae</taxon>
        <taxon>Smittium</taxon>
    </lineage>
</organism>
<feature type="transmembrane region" description="Helical" evidence="8">
    <location>
        <begin position="394"/>
        <end position="417"/>
    </location>
</feature>
<keyword evidence="4" id="KW-0547">Nucleotide-binding</keyword>
<dbReference type="InterPro" id="IPR027417">
    <property type="entry name" value="P-loop_NTPase"/>
</dbReference>
<evidence type="ECO:0000256" key="6">
    <source>
        <dbReference type="ARBA" id="ARBA00022989"/>
    </source>
</evidence>
<evidence type="ECO:0000256" key="2">
    <source>
        <dbReference type="ARBA" id="ARBA00022448"/>
    </source>
</evidence>
<keyword evidence="5" id="KW-0067">ATP-binding</keyword>
<keyword evidence="2" id="KW-0813">Transport</keyword>
<dbReference type="CDD" id="cd03213">
    <property type="entry name" value="ABCG_EPDR"/>
    <property type="match status" value="1"/>
</dbReference>
<evidence type="ECO:0000256" key="7">
    <source>
        <dbReference type="ARBA" id="ARBA00023136"/>
    </source>
</evidence>
<dbReference type="InterPro" id="IPR017871">
    <property type="entry name" value="ABC_transporter-like_CS"/>
</dbReference>
<dbReference type="InterPro" id="IPR050352">
    <property type="entry name" value="ABCG_transporters"/>
</dbReference>
<keyword evidence="6 8" id="KW-1133">Transmembrane helix</keyword>
<accession>A0A1R1WY17</accession>
<dbReference type="PANTHER" id="PTHR48041">
    <property type="entry name" value="ABC TRANSPORTER G FAMILY MEMBER 28"/>
    <property type="match status" value="1"/>
</dbReference>
<dbReference type="OrthoDB" id="66620at2759"/>
<reference evidence="10 11" key="1">
    <citation type="submission" date="2017-01" db="EMBL/GenBank/DDBJ databases">
        <authorList>
            <person name="Mah S.A."/>
            <person name="Swanson W.J."/>
            <person name="Moy G.W."/>
            <person name="Vacquier V.D."/>
        </authorList>
    </citation>
    <scope>NUCLEOTIDE SEQUENCE [LARGE SCALE GENOMIC DNA]</scope>
    <source>
        <strain evidence="10 11">GSMNP</strain>
    </source>
</reference>
<dbReference type="EMBL" id="LSSN01006083">
    <property type="protein sequence ID" value="OMJ07282.1"/>
    <property type="molecule type" value="Genomic_DNA"/>
</dbReference>
<keyword evidence="11" id="KW-1185">Reference proteome</keyword>
<dbReference type="AlphaFoldDB" id="A0A1R1WY17"/>
<dbReference type="PANTHER" id="PTHR48041:SF122">
    <property type="entry name" value="ABC TRANSPORTER DOMAIN-CONTAINING PROTEIN"/>
    <property type="match status" value="1"/>
</dbReference>
<proteinExistence type="predicted"/>
<evidence type="ECO:0000313" key="11">
    <source>
        <dbReference type="Proteomes" id="UP000187283"/>
    </source>
</evidence>
<keyword evidence="3 8" id="KW-0812">Transmembrane</keyword>
<feature type="transmembrane region" description="Helical" evidence="8">
    <location>
        <begin position="503"/>
        <end position="523"/>
    </location>
</feature>
<evidence type="ECO:0000313" key="10">
    <source>
        <dbReference type="EMBL" id="OMJ07282.1"/>
    </source>
</evidence>
<dbReference type="InterPro" id="IPR043926">
    <property type="entry name" value="ABCG_dom"/>
</dbReference>
<sequence>MTVLEFKNVGYSVKDGSGKKTSYKTILSNINGTIKSGELVAIIGSSGAGKTTLLNILSGRIIGGSVTGDILFDNKKRNKKTFKKDVAYVEQDDLLFPTLTAKETISYAADFRLDSNEYTSAQKADHVKDIVKSLRLTKSENVFIGNEKLKGLSGGERKRVSIGVEIVTDPKMIMLDEPTSGLDSNSSEVIVKLLKGIAVEKNLICMSSIHQPSSKIFYTFDKVILMAPGGVVYFGSTKDVLDYFTSIGYECPPRENPADFLIDVMTIDYESEDNLKFSQDRVNHLKQSWIEYVQKSGNIYVSPESDSSIASESSLALKKIPDSSNYSENSSPQLSWKNPWLSEFKALLNRSWLRQFRDKSILMSQLFSAIFTALLVGFTFFRKPTGIAEAQNKIGLLFLMSVNMVFPVCMPLLPVLIEERSVMTRERSSGSYRMSSFFLSIVFTKVPISLISNFITLTGIYFLAKLQLDVGKFFTYIVIYFTTVLNSLGIALVTSAASPNAEVATIFAPLILSVFMIFGGSLVNSDTVTPVLSWLRYTNYIYYTYMASMQNEMYGLVFKCVDGENGACYPNGESVIKAFSLKELTIWECVGVNMAMVVIYFTLAYLIIRFKSKPKHILI</sequence>
<dbReference type="STRING" id="133412.A0A1R1WY17"/>
<dbReference type="SUPFAM" id="SSF52540">
    <property type="entry name" value="P-loop containing nucleoside triphosphate hydrolases"/>
    <property type="match status" value="1"/>
</dbReference>
<dbReference type="PROSITE" id="PS50893">
    <property type="entry name" value="ABC_TRANSPORTER_2"/>
    <property type="match status" value="1"/>
</dbReference>
<feature type="transmembrane region" description="Helical" evidence="8">
    <location>
        <begin position="360"/>
        <end position="382"/>
    </location>
</feature>
<dbReference type="Pfam" id="PF01061">
    <property type="entry name" value="ABC2_membrane"/>
    <property type="match status" value="1"/>
</dbReference>
<dbReference type="PROSITE" id="PS00211">
    <property type="entry name" value="ABC_TRANSPORTER_1"/>
    <property type="match status" value="1"/>
</dbReference>
<dbReference type="GO" id="GO:0005524">
    <property type="term" value="F:ATP binding"/>
    <property type="evidence" value="ECO:0007669"/>
    <property type="project" value="UniProtKB-KW"/>
</dbReference>
<dbReference type="GO" id="GO:0140359">
    <property type="term" value="F:ABC-type transporter activity"/>
    <property type="evidence" value="ECO:0007669"/>
    <property type="project" value="InterPro"/>
</dbReference>
<evidence type="ECO:0000259" key="9">
    <source>
        <dbReference type="PROSITE" id="PS50893"/>
    </source>
</evidence>
<dbReference type="InterPro" id="IPR013525">
    <property type="entry name" value="ABC2_TM"/>
</dbReference>
<comment type="subcellular location">
    <subcellularLocation>
        <location evidence="1">Membrane</location>
        <topology evidence="1">Multi-pass membrane protein</topology>
    </subcellularLocation>
</comment>
<dbReference type="Pfam" id="PF19055">
    <property type="entry name" value="ABC2_membrane_7"/>
    <property type="match status" value="1"/>
</dbReference>
<feature type="transmembrane region" description="Helical" evidence="8">
    <location>
        <begin position="473"/>
        <end position="496"/>
    </location>
</feature>
<dbReference type="SMART" id="SM00382">
    <property type="entry name" value="AAA"/>
    <property type="match status" value="1"/>
</dbReference>
<feature type="domain" description="ABC transporter" evidence="9">
    <location>
        <begin position="4"/>
        <end position="253"/>
    </location>
</feature>
<dbReference type="GO" id="GO:0016020">
    <property type="term" value="C:membrane"/>
    <property type="evidence" value="ECO:0007669"/>
    <property type="project" value="UniProtKB-SubCell"/>
</dbReference>
<name>A0A1R1WY17_9FUNG</name>
<comment type="caution">
    <text evidence="10">The sequence shown here is derived from an EMBL/GenBank/DDBJ whole genome shotgun (WGS) entry which is preliminary data.</text>
</comment>
<evidence type="ECO:0000256" key="8">
    <source>
        <dbReference type="SAM" id="Phobius"/>
    </source>
</evidence>
<keyword evidence="7 8" id="KW-0472">Membrane</keyword>
<dbReference type="Gene3D" id="3.40.50.300">
    <property type="entry name" value="P-loop containing nucleotide triphosphate hydrolases"/>
    <property type="match status" value="1"/>
</dbReference>
<dbReference type="InterPro" id="IPR003439">
    <property type="entry name" value="ABC_transporter-like_ATP-bd"/>
</dbReference>
<dbReference type="InterPro" id="IPR003593">
    <property type="entry name" value="AAA+_ATPase"/>
</dbReference>
<evidence type="ECO:0000256" key="3">
    <source>
        <dbReference type="ARBA" id="ARBA00022692"/>
    </source>
</evidence>